<evidence type="ECO:0000313" key="1">
    <source>
        <dbReference type="EMBL" id="MDP9849228.1"/>
    </source>
</evidence>
<dbReference type="RefSeq" id="WP_307566965.1">
    <property type="nucleotide sequence ID" value="NZ_JAUSQU010000001.1"/>
</dbReference>
<dbReference type="EMBL" id="JAUSQU010000001">
    <property type="protein sequence ID" value="MDP9849228.1"/>
    <property type="molecule type" value="Genomic_DNA"/>
</dbReference>
<evidence type="ECO:0008006" key="3">
    <source>
        <dbReference type="Google" id="ProtNLM"/>
    </source>
</evidence>
<reference evidence="1 2" key="1">
    <citation type="submission" date="2023-07" db="EMBL/GenBank/DDBJ databases">
        <title>Sequencing the genomes of 1000 actinobacteria strains.</title>
        <authorList>
            <person name="Klenk H.-P."/>
        </authorList>
    </citation>
    <scope>NUCLEOTIDE SEQUENCE [LARGE SCALE GENOMIC DNA]</scope>
    <source>
        <strain evidence="1 2">DSM 46740</strain>
    </source>
</reference>
<gene>
    <name evidence="1" type="ORF">J2853_008439</name>
</gene>
<protein>
    <recommendedName>
        <fullName evidence="3">Carboxymuconolactone decarboxylase-like domain-containing protein</fullName>
    </recommendedName>
</protein>
<organism evidence="1 2">
    <name type="scientific">Streptosporangium lutulentum</name>
    <dbReference type="NCBI Taxonomy" id="1461250"/>
    <lineage>
        <taxon>Bacteria</taxon>
        <taxon>Bacillati</taxon>
        <taxon>Actinomycetota</taxon>
        <taxon>Actinomycetes</taxon>
        <taxon>Streptosporangiales</taxon>
        <taxon>Streptosporangiaceae</taxon>
        <taxon>Streptosporangium</taxon>
    </lineage>
</organism>
<name>A0ABT9QSG3_9ACTN</name>
<accession>A0ABT9QSG3</accession>
<evidence type="ECO:0000313" key="2">
    <source>
        <dbReference type="Proteomes" id="UP001225356"/>
    </source>
</evidence>
<sequence length="81" mass="8533">MTLIVDPDADAGPEDIHPVAAVILACTEYAAHANILADRLEGAELTRDECEQVLASVGYATTASTRLVRAVTPRPEAGDED</sequence>
<dbReference type="Proteomes" id="UP001225356">
    <property type="component" value="Unassembled WGS sequence"/>
</dbReference>
<comment type="caution">
    <text evidence="1">The sequence shown here is derived from an EMBL/GenBank/DDBJ whole genome shotgun (WGS) entry which is preliminary data.</text>
</comment>
<proteinExistence type="predicted"/>
<keyword evidence="2" id="KW-1185">Reference proteome</keyword>